<dbReference type="RefSeq" id="WP_139208150.1">
    <property type="nucleotide sequence ID" value="NZ_CP067124.1"/>
</dbReference>
<evidence type="ECO:0000313" key="3">
    <source>
        <dbReference type="EMBL" id="SEN65156.1"/>
    </source>
</evidence>
<organism evidence="3 4">
    <name type="scientific">Paracoccus alcaliphilus</name>
    <dbReference type="NCBI Taxonomy" id="34002"/>
    <lineage>
        <taxon>Bacteria</taxon>
        <taxon>Pseudomonadati</taxon>
        <taxon>Pseudomonadota</taxon>
        <taxon>Alphaproteobacteria</taxon>
        <taxon>Rhodobacterales</taxon>
        <taxon>Paracoccaceae</taxon>
        <taxon>Paracoccus</taxon>
    </lineage>
</organism>
<evidence type="ECO:0000256" key="1">
    <source>
        <dbReference type="SAM" id="SignalP"/>
    </source>
</evidence>
<accession>A0A1H8IAS8</accession>
<feature type="signal peptide" evidence="1">
    <location>
        <begin position="1"/>
        <end position="19"/>
    </location>
</feature>
<name>A0A1H8IAS8_9RHOB</name>
<keyword evidence="4" id="KW-1185">Reference proteome</keyword>
<dbReference type="InterPro" id="IPR028250">
    <property type="entry name" value="DsbDN"/>
</dbReference>
<gene>
    <name evidence="3" type="ORF">SAMN04489859_10128</name>
</gene>
<proteinExistence type="predicted"/>
<protein>
    <submittedName>
        <fullName evidence="3">Disulphide bond corrector protein DsbC</fullName>
    </submittedName>
</protein>
<dbReference type="EMBL" id="FODE01000012">
    <property type="protein sequence ID" value="SEN65156.1"/>
    <property type="molecule type" value="Genomic_DNA"/>
</dbReference>
<dbReference type="Proteomes" id="UP000199054">
    <property type="component" value="Unassembled WGS sequence"/>
</dbReference>
<dbReference type="AlphaFoldDB" id="A0A1H8IAS8"/>
<evidence type="ECO:0000259" key="2">
    <source>
        <dbReference type="Pfam" id="PF11412"/>
    </source>
</evidence>
<reference evidence="3 4" key="1">
    <citation type="submission" date="2016-10" db="EMBL/GenBank/DDBJ databases">
        <authorList>
            <person name="de Groot N.N."/>
        </authorList>
    </citation>
    <scope>NUCLEOTIDE SEQUENCE [LARGE SCALE GENOMIC DNA]</scope>
    <source>
        <strain evidence="3 4">DSM 8512</strain>
    </source>
</reference>
<feature type="chain" id="PRO_5011760623" evidence="1">
    <location>
        <begin position="20"/>
        <end position="265"/>
    </location>
</feature>
<dbReference type="Pfam" id="PF11412">
    <property type="entry name" value="DsbD_N"/>
    <property type="match status" value="1"/>
</dbReference>
<dbReference type="OrthoDB" id="9811036at2"/>
<evidence type="ECO:0000313" key="4">
    <source>
        <dbReference type="Proteomes" id="UP000199054"/>
    </source>
</evidence>
<feature type="domain" description="Thiol:disulfide interchange protein DsbD N-terminal" evidence="2">
    <location>
        <begin position="31"/>
        <end position="138"/>
    </location>
</feature>
<sequence>MTRICLIAFLSILPLPVLAEPLPPGLQAARLLPGWIATDGSRMAALELVLEPGWKTYWRSPGDSGLPPEFDWSGSVNLVGVEFHWPQPEAIASGDDVSLGFHDRLVLPFTARPAQAGQPVELVAEISLGLCERICVPAHLSLRADGPDAHPDPEITQALARGPVRSPLRPACELREIEDGMQVNLHTPPAPVTPSPITAAAIELAQDPGIWVSSVQIVQMTDEVVLTADLVPPDGKPFEVDADKLRLTLIGPKGAVEMIGCNRAN</sequence>
<keyword evidence="1" id="KW-0732">Signal</keyword>
<dbReference type="STRING" id="34002.SAMN04489859_10128"/>